<evidence type="ECO:0000313" key="11">
    <source>
        <dbReference type="Proteomes" id="UP000077069"/>
    </source>
</evidence>
<dbReference type="InParanoid" id="A0A177C4Z6"/>
<feature type="active site" description="Proton donor" evidence="6">
    <location>
        <position position="179"/>
    </location>
</feature>
<sequence length="590" mass="67205">MALLRRYGTYLVLSAAFVFFLYQLSFPYEPGQGPPSEGAVKPEYKDHKSYEWAKIPMHHPIRDMLPLPNAAPKALPRVQHDFQGEPATTKQIRESRQAEVKKQFMKCWNNYRGKAWMHDEMTPIAGGYTDDFGGWAATLVDSLDTLWIMGEREQFISAIKDVEAIDFGYTNMEKVNMFETNIRHLGGLLSAWELSREDRILNKAKELGEMLYHAFDTRNNMPLTRWDFHKAGQGEEQDAEENVLIAELGSFTMEFVRLSQATGDPKWFDAATRVVKVLEKDQMKTRLPGMWPIVVNPRRTDLTQDTGFSLGSMADSAYEYLLKTYALLGGVDDTYKSMYEKAMDAAVKYTLYRPMVPGDPDMLGTGFVRSEEGKAYLNPEFQHLSCYAGGMFALGGKFLEKSDHISIGRKLTDTCVWAYKSSPAGIMPETSHLYKCENMTDCKWDEQKWKDDVASRANLNTEKDTTQNIAGLRLPMGFTAIGDRRYVLRPEAIESVFVMYRLTGEQSWQAAGWDMWTAIMKATDTDIGNSALQDVSAESPPRADSMESFWMAETLKYFYLLFSDPDTISLDDYVFNTEAHPFRIPKPEGQ</sequence>
<keyword evidence="11" id="KW-1185">Reference proteome</keyword>
<evidence type="ECO:0000256" key="9">
    <source>
        <dbReference type="RuleBase" id="RU361193"/>
    </source>
</evidence>
<proteinExistence type="inferred from homology"/>
<dbReference type="UniPathway" id="UPA00378"/>
<feature type="active site" evidence="6">
    <location>
        <position position="491"/>
    </location>
</feature>
<dbReference type="Proteomes" id="UP000077069">
    <property type="component" value="Unassembled WGS sequence"/>
</dbReference>
<feature type="binding site" evidence="7">
    <location>
        <position position="577"/>
    </location>
    <ligand>
        <name>Ca(2+)</name>
        <dbReference type="ChEBI" id="CHEBI:29108"/>
    </ligand>
</feature>
<dbReference type="STRING" id="1460663.A0A177C4Z6"/>
<evidence type="ECO:0000256" key="7">
    <source>
        <dbReference type="PIRSR" id="PIRSR601382-2"/>
    </source>
</evidence>
<dbReference type="PRINTS" id="PR00747">
    <property type="entry name" value="GLYHDRLASE47"/>
</dbReference>
<dbReference type="GO" id="GO:0016020">
    <property type="term" value="C:membrane"/>
    <property type="evidence" value="ECO:0007669"/>
    <property type="project" value="InterPro"/>
</dbReference>
<dbReference type="EMBL" id="KV441555">
    <property type="protein sequence ID" value="OAG02693.1"/>
    <property type="molecule type" value="Genomic_DNA"/>
</dbReference>
<dbReference type="GO" id="GO:0036503">
    <property type="term" value="P:ERAD pathway"/>
    <property type="evidence" value="ECO:0007669"/>
    <property type="project" value="UniProtKB-ARBA"/>
</dbReference>
<dbReference type="GO" id="GO:0005975">
    <property type="term" value="P:carbohydrate metabolic process"/>
    <property type="evidence" value="ECO:0007669"/>
    <property type="project" value="InterPro"/>
</dbReference>
<dbReference type="FunFam" id="1.50.10.10:FF:000037">
    <property type="entry name" value="alpha-1,2-Mannosidase"/>
    <property type="match status" value="1"/>
</dbReference>
<dbReference type="InterPro" id="IPR036026">
    <property type="entry name" value="Seven-hairpin_glycosidases"/>
</dbReference>
<feature type="active site" evidence="6">
    <location>
        <position position="315"/>
    </location>
</feature>
<protein>
    <recommendedName>
        <fullName evidence="9">alpha-1,2-Mannosidase</fullName>
        <ecNumber evidence="9">3.2.1.-</ecNumber>
    </recommendedName>
</protein>
<evidence type="ECO:0000256" key="4">
    <source>
        <dbReference type="ARBA" id="ARBA00022801"/>
    </source>
</evidence>
<dbReference type="RefSeq" id="XP_018033058.1">
    <property type="nucleotide sequence ID" value="XM_018187867.1"/>
</dbReference>
<name>A0A177C4Z6_9PLEO</name>
<comment type="pathway">
    <text evidence="2">Protein modification; protein glycosylation.</text>
</comment>
<keyword evidence="9 10" id="KW-0326">Glycosidase</keyword>
<dbReference type="GO" id="GO:0004571">
    <property type="term" value="F:mannosyl-oligosaccharide 1,2-alpha-mannosidase activity"/>
    <property type="evidence" value="ECO:0007669"/>
    <property type="project" value="InterPro"/>
</dbReference>
<organism evidence="10 11">
    <name type="scientific">Paraphaeosphaeria sporulosa</name>
    <dbReference type="NCBI Taxonomy" id="1460663"/>
    <lineage>
        <taxon>Eukaryota</taxon>
        <taxon>Fungi</taxon>
        <taxon>Dikarya</taxon>
        <taxon>Ascomycota</taxon>
        <taxon>Pezizomycotina</taxon>
        <taxon>Dothideomycetes</taxon>
        <taxon>Pleosporomycetidae</taxon>
        <taxon>Pleosporales</taxon>
        <taxon>Massarineae</taxon>
        <taxon>Didymosphaeriaceae</taxon>
        <taxon>Paraphaeosphaeria</taxon>
    </lineage>
</organism>
<evidence type="ECO:0000313" key="10">
    <source>
        <dbReference type="EMBL" id="OAG02693.1"/>
    </source>
</evidence>
<comment type="cofactor">
    <cofactor evidence="1 7">
        <name>Ca(2+)</name>
        <dbReference type="ChEBI" id="CHEBI:29108"/>
    </cofactor>
</comment>
<dbReference type="PANTHER" id="PTHR11742:SF89">
    <property type="entry name" value="ALPHA-1,2-MANNOSIDASE"/>
    <property type="match status" value="1"/>
</dbReference>
<feature type="active site" description="Proton donor" evidence="6">
    <location>
        <position position="429"/>
    </location>
</feature>
<gene>
    <name evidence="10" type="ORF">CC84DRAFT_909892</name>
</gene>
<dbReference type="GO" id="GO:0005509">
    <property type="term" value="F:calcium ion binding"/>
    <property type="evidence" value="ECO:0007669"/>
    <property type="project" value="InterPro"/>
</dbReference>
<keyword evidence="4 9" id="KW-0378">Hydrolase</keyword>
<dbReference type="FunCoup" id="A0A177C4Z6">
    <property type="interactions" value="89"/>
</dbReference>
<dbReference type="PANTHER" id="PTHR11742">
    <property type="entry name" value="MANNOSYL-OLIGOSACCHARIDE ALPHA-1,2-MANNOSIDASE-RELATED"/>
    <property type="match status" value="1"/>
</dbReference>
<accession>A0A177C4Z6</accession>
<feature type="disulfide bond" evidence="8">
    <location>
        <begin position="386"/>
        <end position="415"/>
    </location>
</feature>
<dbReference type="InterPro" id="IPR001382">
    <property type="entry name" value="Glyco_hydro_47"/>
</dbReference>
<evidence type="ECO:0000256" key="3">
    <source>
        <dbReference type="ARBA" id="ARBA00007658"/>
    </source>
</evidence>
<evidence type="ECO:0000256" key="1">
    <source>
        <dbReference type="ARBA" id="ARBA00001913"/>
    </source>
</evidence>
<comment type="similarity">
    <text evidence="3 9">Belongs to the glycosyl hydrolase 47 family.</text>
</comment>
<dbReference type="InterPro" id="IPR012341">
    <property type="entry name" value="6hp_glycosidase-like_sf"/>
</dbReference>
<evidence type="ECO:0000256" key="6">
    <source>
        <dbReference type="PIRSR" id="PIRSR601382-1"/>
    </source>
</evidence>
<reference evidence="10 11" key="1">
    <citation type="submission" date="2016-05" db="EMBL/GenBank/DDBJ databases">
        <title>Comparative analysis of secretome profiles of manganese(II)-oxidizing ascomycete fungi.</title>
        <authorList>
            <consortium name="DOE Joint Genome Institute"/>
            <person name="Zeiner C.A."/>
            <person name="Purvine S.O."/>
            <person name="Zink E.M."/>
            <person name="Wu S."/>
            <person name="Pasa-Tolic L."/>
            <person name="Chaput D.L."/>
            <person name="Haridas S."/>
            <person name="Grigoriev I.V."/>
            <person name="Santelli C.M."/>
            <person name="Hansel C.M."/>
        </authorList>
    </citation>
    <scope>NUCLEOTIDE SEQUENCE [LARGE SCALE GENOMIC DNA]</scope>
    <source>
        <strain evidence="10 11">AP3s5-JAC2a</strain>
    </source>
</reference>
<keyword evidence="7" id="KW-0479">Metal-binding</keyword>
<evidence type="ECO:0000256" key="5">
    <source>
        <dbReference type="ARBA" id="ARBA00023157"/>
    </source>
</evidence>
<dbReference type="Pfam" id="PF01532">
    <property type="entry name" value="Glyco_hydro_47"/>
    <property type="match status" value="1"/>
</dbReference>
<keyword evidence="5 8" id="KW-1015">Disulfide bond</keyword>
<dbReference type="Gene3D" id="1.50.10.10">
    <property type="match status" value="1"/>
</dbReference>
<evidence type="ECO:0000256" key="2">
    <source>
        <dbReference type="ARBA" id="ARBA00004922"/>
    </source>
</evidence>
<dbReference type="GO" id="GO:0005783">
    <property type="term" value="C:endoplasmic reticulum"/>
    <property type="evidence" value="ECO:0007669"/>
    <property type="project" value="TreeGrafter"/>
</dbReference>
<keyword evidence="7" id="KW-0106">Calcium</keyword>
<dbReference type="AlphaFoldDB" id="A0A177C4Z6"/>
<dbReference type="EC" id="3.2.1.-" evidence="9"/>
<dbReference type="InterPro" id="IPR050749">
    <property type="entry name" value="Glycosyl_Hydrolase_47"/>
</dbReference>
<dbReference type="SUPFAM" id="SSF48225">
    <property type="entry name" value="Seven-hairpin glycosidases"/>
    <property type="match status" value="1"/>
</dbReference>
<dbReference type="GeneID" id="28771353"/>
<evidence type="ECO:0000256" key="8">
    <source>
        <dbReference type="PIRSR" id="PIRSR601382-3"/>
    </source>
</evidence>
<dbReference type="OrthoDB" id="8118055at2759"/>